<evidence type="ECO:0000256" key="5">
    <source>
        <dbReference type="SAM" id="Coils"/>
    </source>
</evidence>
<evidence type="ECO:0000256" key="3">
    <source>
        <dbReference type="ARBA" id="ARBA00022989"/>
    </source>
</evidence>
<proteinExistence type="predicted"/>
<evidence type="ECO:0000259" key="7">
    <source>
        <dbReference type="Pfam" id="PF04357"/>
    </source>
</evidence>
<dbReference type="PANTHER" id="PTHR30441:SF4">
    <property type="entry name" value="PROTEIN ASMA"/>
    <property type="match status" value="1"/>
</dbReference>
<sequence>MGKVIKIIRSFISAAILALIVLPVALSLLLYLPWIQDFARRAAAGFLSDKLQTVVSVDKLHLKLFSRVTLDGFYVQDYHGDTLLYAGRIVVPLQSLNVFTGAVTLGHVGLEDVRFDLMQDSTRTSNLRQILQRIKRKEKREKKRKFRLHAAGVTIRDMDFRHRKFDVKPREYGVNFTDLDVRRFSLKVRDVSVEGDSVALAIDSLTLRERCGLHIRNLSTPAFGISGTGMRFDDLRLTTDESDVRMAYLYFDYDTWKGYKDFLNDVRIRSEFSRSTVSFRTIAYFAQGLRRWQTVLRDASGSVDGPVSAMKGRIGRATARSTTLSLRFGIDGLPEVAETRFSFDVSSLHTDAADIEYFVQDIAGRSLGKSLPLVERMGRIAFSGHFDGLFSDFRADGRLRTDAGEASVDFDIRPVEGGATGFQGRLGTADFGVGRLLEASKLGRVSLSADVSGQFGQSFRMNARARVPKLEFNDYAYRDIALDGCFENRRFTGKIASDDPNMTFDFDGDLDFNGEQPVYHFDLNLVNADLHELHFNRRDTVSRVRCGLHAQASGTSLDNINGEAEIFDMTYVNQLDTVRTGRIRLLAENGSDRKLIGLYSPFADAELRGKLSYENMFSYFSNTLRSYLPSLSERPRTAEDSVPSVAGASRIDSYYLLDVNVKRANNVAGIFSPGLRLAQGTKLVFLFNPESDVFSLTLDSELIENERFFVSDLKASCRNQGDSISLFVTAADLFAKGMYMPDFSVIGGAKENRINLAARFNNSDNGTYALLGTTSTLGRDPQSGVPQVRVRFNPSSFTTNGRTWRIWARQIVFDSTRIDVDRFSISSGQQRLSVDGVASRSDRDTLRLQLHRFDLKPFSRFAERQGYAFEGVTNGSAELISAYGGGVLRAGIDFDSVRVNGVPLVDSRFESRWDLQSRRALFRLIDRAADSSIVEGFYAPADKRLEADVHLRRIDLSLLDPVLKGVLRETQGMADASLRLTNPGGKLTLDGTIGVGTFRSTVDYTNVPYTMSDAVIDVRRNTMTLRPTELYGPSGGRAGFDMSFSFANPRNLSYEVHVRPDRTLVLNTTPRQNELFYGSVYATGSATIRGNKNGVSMDIVAASAENTRFFLPLGNGGSDISAADFIVFEDPAKRAADDSLRSVSRRRQFLSRRMGRESFRSDMDIKMALDIRPNAEMQLTLDQAGDNVLRGRGNGTLNLHVNPVDKEFTIYGDYDITEGSYRFSLQNFATRNFLIQEGSNIQWTGDPADALVNITAVYKLKASLAPLLSGSGGGQNLRRNVPVECIIRLSDRLTQPTLTFDVSVPNTDPETQSLVRNAMNTQEMMSTQFLWLLATQSFYADNSGTSQNLNIGAMGATVTGIEFLSTQLSNLLSTDRFRLAPKFRPKSEETSDEFGTEFYGELIKDRLIVEGDVSYDTGNGMPMNNRTANSLTGDVTLSLLLDEAGNLKVKAFTRTIDRFDENQGLQESGLGISYRQSFDNFGDLIRNIKDRRQRRRLSRELRQAERKAAADSLKVAADGK</sequence>
<dbReference type="RefSeq" id="WP_157365666.1">
    <property type="nucleotide sequence ID" value="NZ_CAPH01000009.1"/>
</dbReference>
<keyword evidence="2 6" id="KW-0812">Transmembrane</keyword>
<evidence type="ECO:0000256" key="4">
    <source>
        <dbReference type="ARBA" id="ARBA00023136"/>
    </source>
</evidence>
<dbReference type="PANTHER" id="PTHR30441">
    <property type="entry name" value="DUF748 DOMAIN-CONTAINING PROTEIN"/>
    <property type="match status" value="1"/>
</dbReference>
<organism evidence="8 9">
    <name type="scientific">Alistipes ihumii AP11</name>
    <dbReference type="NCBI Taxonomy" id="1211813"/>
    <lineage>
        <taxon>Bacteria</taxon>
        <taxon>Pseudomonadati</taxon>
        <taxon>Bacteroidota</taxon>
        <taxon>Bacteroidia</taxon>
        <taxon>Bacteroidales</taxon>
        <taxon>Rikenellaceae</taxon>
        <taxon>Alistipes</taxon>
    </lineage>
</organism>
<dbReference type="InterPro" id="IPR052894">
    <property type="entry name" value="AsmA-related"/>
</dbReference>
<dbReference type="GeneID" id="82891981"/>
<dbReference type="InterPro" id="IPR007452">
    <property type="entry name" value="TamB_C"/>
</dbReference>
<keyword evidence="4 6" id="KW-0472">Membrane</keyword>
<keyword evidence="9" id="KW-1185">Reference proteome</keyword>
<evidence type="ECO:0000313" key="8">
    <source>
        <dbReference type="EMBL" id="UWN56889.1"/>
    </source>
</evidence>
<reference evidence="8" key="1">
    <citation type="journal article" date="2022" name="Cell">
        <title>Design, construction, and in vivo augmentation of a complex gut microbiome.</title>
        <authorList>
            <person name="Cheng A.G."/>
            <person name="Ho P.Y."/>
            <person name="Aranda-Diaz A."/>
            <person name="Jain S."/>
            <person name="Yu F.B."/>
            <person name="Meng X."/>
            <person name="Wang M."/>
            <person name="Iakiviak M."/>
            <person name="Nagashima K."/>
            <person name="Zhao A."/>
            <person name="Murugkar P."/>
            <person name="Patil A."/>
            <person name="Atabakhsh K."/>
            <person name="Weakley A."/>
            <person name="Yan J."/>
            <person name="Brumbaugh A.R."/>
            <person name="Higginbottom S."/>
            <person name="Dimas A."/>
            <person name="Shiver A.L."/>
            <person name="Deutschbauer A."/>
            <person name="Neff N."/>
            <person name="Sonnenburg J.L."/>
            <person name="Huang K.C."/>
            <person name="Fischbach M.A."/>
        </authorList>
    </citation>
    <scope>NUCLEOTIDE SEQUENCE</scope>
    <source>
        <strain evidence="8">AP11</strain>
    </source>
</reference>
<name>A0ABY5UZH6_9BACT</name>
<feature type="coiled-coil region" evidence="5">
    <location>
        <begin position="1487"/>
        <end position="1514"/>
    </location>
</feature>
<dbReference type="Proteomes" id="UP001059295">
    <property type="component" value="Chromosome"/>
</dbReference>
<keyword evidence="3 6" id="KW-1133">Transmembrane helix</keyword>
<evidence type="ECO:0000313" key="9">
    <source>
        <dbReference type="Proteomes" id="UP001059295"/>
    </source>
</evidence>
<evidence type="ECO:0000256" key="6">
    <source>
        <dbReference type="SAM" id="Phobius"/>
    </source>
</evidence>
<feature type="transmembrane region" description="Helical" evidence="6">
    <location>
        <begin position="12"/>
        <end position="34"/>
    </location>
</feature>
<evidence type="ECO:0000256" key="1">
    <source>
        <dbReference type="ARBA" id="ARBA00004167"/>
    </source>
</evidence>
<dbReference type="Pfam" id="PF04357">
    <property type="entry name" value="TamB"/>
    <property type="match status" value="1"/>
</dbReference>
<protein>
    <submittedName>
        <fullName evidence="8">Translocation/assembly module TamB domain-containing protein</fullName>
    </submittedName>
</protein>
<feature type="domain" description="Translocation and assembly module TamB C-terminal" evidence="7">
    <location>
        <begin position="1043"/>
        <end position="1478"/>
    </location>
</feature>
<evidence type="ECO:0000256" key="2">
    <source>
        <dbReference type="ARBA" id="ARBA00022692"/>
    </source>
</evidence>
<accession>A0ABY5UZH6</accession>
<dbReference type="EMBL" id="CP102294">
    <property type="protein sequence ID" value="UWN56889.1"/>
    <property type="molecule type" value="Genomic_DNA"/>
</dbReference>
<gene>
    <name evidence="8" type="ORF">NQ491_09565</name>
</gene>
<comment type="subcellular location">
    <subcellularLocation>
        <location evidence="1">Membrane</location>
        <topology evidence="1">Single-pass membrane protein</topology>
    </subcellularLocation>
</comment>
<keyword evidence="5" id="KW-0175">Coiled coil</keyword>